<feature type="transmembrane region" description="Helical" evidence="6">
    <location>
        <begin position="202"/>
        <end position="231"/>
    </location>
</feature>
<evidence type="ECO:0000313" key="8">
    <source>
        <dbReference type="EMBL" id="RZN62311.1"/>
    </source>
</evidence>
<feature type="transmembrane region" description="Helical" evidence="6">
    <location>
        <begin position="115"/>
        <end position="136"/>
    </location>
</feature>
<dbReference type="CDD" id="cd06580">
    <property type="entry name" value="TM_PBP1_transp_TpRbsC_like"/>
    <property type="match status" value="1"/>
</dbReference>
<protein>
    <submittedName>
        <fullName evidence="7">ABC transporter permease</fullName>
    </submittedName>
</protein>
<keyword evidence="4 6" id="KW-1133">Transmembrane helix</keyword>
<dbReference type="EMBL" id="RXII01000049">
    <property type="protein sequence ID" value="RZN62311.1"/>
    <property type="molecule type" value="Genomic_DNA"/>
</dbReference>
<dbReference type="AlphaFoldDB" id="A0A429GCM5"/>
<keyword evidence="3 6" id="KW-0812">Transmembrane</keyword>
<dbReference type="PANTHER" id="PTHR43370">
    <property type="entry name" value="SUGAR ABC TRANSPORTER INTEGRAL MEMBRANE PROTEIN-RELATED"/>
    <property type="match status" value="1"/>
</dbReference>
<dbReference type="OrthoDB" id="372203at2157"/>
<evidence type="ECO:0000256" key="5">
    <source>
        <dbReference type="ARBA" id="ARBA00023136"/>
    </source>
</evidence>
<reference evidence="7 9" key="1">
    <citation type="submission" date="2018-10" db="EMBL/GenBank/DDBJ databases">
        <title>Co-occurring genomic capacity for anaerobic methane metabolism and dissimilatory sulfite reduction discovered in the Korarchaeota.</title>
        <authorList>
            <person name="Mckay L.J."/>
            <person name="Dlakic M."/>
            <person name="Fields M.W."/>
            <person name="Delmont T.O."/>
            <person name="Eren A.M."/>
            <person name="Jay Z.J."/>
            <person name="Klingelsmith K.B."/>
            <person name="Rusch D.B."/>
            <person name="Inskeep W.P."/>
        </authorList>
    </citation>
    <scope>NUCLEOTIDE SEQUENCE [LARGE SCALE GENOMIC DNA]</scope>
    <source>
        <strain evidence="7 9">MDKW</strain>
    </source>
</reference>
<dbReference type="Proteomes" id="UP000316217">
    <property type="component" value="Unassembled WGS sequence"/>
</dbReference>
<feature type="transmembrane region" description="Helical" evidence="6">
    <location>
        <begin position="243"/>
        <end position="262"/>
    </location>
</feature>
<organism evidence="7 9">
    <name type="scientific">Candidatus Methanodesulfokora washburnensis</name>
    <dbReference type="NCBI Taxonomy" id="2478471"/>
    <lineage>
        <taxon>Archaea</taxon>
        <taxon>Thermoproteota</taxon>
        <taxon>Candidatus Korarchaeia</taxon>
        <taxon>Candidatus Korarchaeia incertae sedis</taxon>
        <taxon>Candidatus Methanodesulfokora</taxon>
    </lineage>
</organism>
<comment type="caution">
    <text evidence="7">The sequence shown here is derived from an EMBL/GenBank/DDBJ whole genome shotgun (WGS) entry which is preliminary data.</text>
</comment>
<evidence type="ECO:0000256" key="2">
    <source>
        <dbReference type="ARBA" id="ARBA00022475"/>
    </source>
</evidence>
<feature type="transmembrane region" description="Helical" evidence="6">
    <location>
        <begin position="167"/>
        <end position="190"/>
    </location>
</feature>
<dbReference type="PANTHER" id="PTHR43370:SF1">
    <property type="entry name" value="GUANOSINE ABC TRANSPORTER PERMEASE PROTEIN NUPQ"/>
    <property type="match status" value="1"/>
</dbReference>
<name>A0A429GCM5_9CREN</name>
<evidence type="ECO:0000256" key="1">
    <source>
        <dbReference type="ARBA" id="ARBA00004651"/>
    </source>
</evidence>
<dbReference type="GO" id="GO:0005886">
    <property type="term" value="C:plasma membrane"/>
    <property type="evidence" value="ECO:0007669"/>
    <property type="project" value="UniProtKB-SubCell"/>
</dbReference>
<keyword evidence="9" id="KW-1185">Reference proteome</keyword>
<evidence type="ECO:0000256" key="4">
    <source>
        <dbReference type="ARBA" id="ARBA00022989"/>
    </source>
</evidence>
<keyword evidence="5 6" id="KW-0472">Membrane</keyword>
<dbReference type="EMBL" id="RCOS01000173">
    <property type="protein sequence ID" value="RSN71536.1"/>
    <property type="molecule type" value="Genomic_DNA"/>
</dbReference>
<feature type="transmembrane region" description="Helical" evidence="6">
    <location>
        <begin position="83"/>
        <end position="103"/>
    </location>
</feature>
<comment type="subcellular location">
    <subcellularLocation>
        <location evidence="1">Cell membrane</location>
        <topology evidence="1">Multi-pass membrane protein</topology>
    </subcellularLocation>
</comment>
<feature type="transmembrane region" description="Helical" evidence="6">
    <location>
        <begin position="20"/>
        <end position="40"/>
    </location>
</feature>
<feature type="transmembrane region" description="Helical" evidence="6">
    <location>
        <begin position="47"/>
        <end position="71"/>
    </location>
</feature>
<evidence type="ECO:0000313" key="7">
    <source>
        <dbReference type="EMBL" id="RSN71536.1"/>
    </source>
</evidence>
<dbReference type="GO" id="GO:0022857">
    <property type="term" value="F:transmembrane transporter activity"/>
    <property type="evidence" value="ECO:0007669"/>
    <property type="project" value="InterPro"/>
</dbReference>
<evidence type="ECO:0000256" key="3">
    <source>
        <dbReference type="ARBA" id="ARBA00022692"/>
    </source>
</evidence>
<accession>A0A429GCM5</accession>
<evidence type="ECO:0000256" key="6">
    <source>
        <dbReference type="SAM" id="Phobius"/>
    </source>
</evidence>
<dbReference type="Proteomes" id="UP000277582">
    <property type="component" value="Unassembled WGS sequence"/>
</dbReference>
<keyword evidence="2" id="KW-1003">Cell membrane</keyword>
<proteinExistence type="predicted"/>
<evidence type="ECO:0000313" key="9">
    <source>
        <dbReference type="Proteomes" id="UP000277582"/>
    </source>
</evidence>
<evidence type="ECO:0000313" key="10">
    <source>
        <dbReference type="Proteomes" id="UP000316217"/>
    </source>
</evidence>
<dbReference type="Pfam" id="PF02653">
    <property type="entry name" value="BPD_transp_2"/>
    <property type="match status" value="1"/>
</dbReference>
<dbReference type="InterPro" id="IPR001851">
    <property type="entry name" value="ABC_transp_permease"/>
</dbReference>
<gene>
    <name evidence="7" type="ORF">D6D85_15780</name>
    <name evidence="8" type="ORF">EF810_03175</name>
</gene>
<sequence length="277" mass="29013">MVPITLAAIGEIITERSGVVNIGLEGIIMLGALSSVYVGYFTGNLYLALSAGILAGIAVGILHAVISIYLAGDQVVVGVGLNLFAYGIGVITLYLTWGTFANSPIIPKGAQIPKLYGFSPFVPFTIAVGIAAWYIIERTSVGLRLKAVGENPRAADSAGINVFRVRFLATVTGSVLASLGGVFLGLDWLASYTRDISAGRGFIALAMVVFSRWNPIIAVLSGFLFGFLFAVSLSIPSGIVPDQVIWSIPYVATVIVAAGFVAKARAPAALGKPYKRE</sequence>
<reference evidence="8 10" key="2">
    <citation type="journal article" date="2019" name="Nat. Microbiol.">
        <title>Wide diversity of methane and short-chain alkane metabolisms in uncultured archaea.</title>
        <authorList>
            <person name="Borrel G."/>
            <person name="Adam P.S."/>
            <person name="McKay L.J."/>
            <person name="Chen L.X."/>
            <person name="Sierra-Garcia I.N."/>
            <person name="Sieber C.M."/>
            <person name="Letourneur Q."/>
            <person name="Ghozlane A."/>
            <person name="Andersen G.L."/>
            <person name="Li W.J."/>
            <person name="Hallam S.J."/>
            <person name="Muyzer G."/>
            <person name="de Oliveira V.M."/>
            <person name="Inskeep W.P."/>
            <person name="Banfield J.F."/>
            <person name="Gribaldo S."/>
        </authorList>
    </citation>
    <scope>NUCLEOTIDE SEQUENCE [LARGE SCALE GENOMIC DNA]</scope>
    <source>
        <strain evidence="8">NM4</strain>
    </source>
</reference>